<organism evidence="2 3">
    <name type="scientific">Luteolibacter arcticus</name>
    <dbReference type="NCBI Taxonomy" id="1581411"/>
    <lineage>
        <taxon>Bacteria</taxon>
        <taxon>Pseudomonadati</taxon>
        <taxon>Verrucomicrobiota</taxon>
        <taxon>Verrucomicrobiia</taxon>
        <taxon>Verrucomicrobiales</taxon>
        <taxon>Verrucomicrobiaceae</taxon>
        <taxon>Luteolibacter</taxon>
    </lineage>
</organism>
<reference evidence="2 3" key="1">
    <citation type="submission" date="2022-10" db="EMBL/GenBank/DDBJ databases">
        <title>Luteolibacter arcticus strain CCTCC AB 2014275, whole genome shotgun sequencing project.</title>
        <authorList>
            <person name="Zhao G."/>
            <person name="Shen L."/>
        </authorList>
    </citation>
    <scope>NUCLEOTIDE SEQUENCE [LARGE SCALE GENOMIC DNA]</scope>
    <source>
        <strain evidence="2 3">CCTCC AB 2014275</strain>
    </source>
</reference>
<dbReference type="RefSeq" id="WP_264485398.1">
    <property type="nucleotide sequence ID" value="NZ_JAPDDT010000001.1"/>
</dbReference>
<sequence length="386" mass="40367">MNLNLGDRVHSYHSAHYNKRGAIIAIEFGGVIKVRLDDGNEFTCNRGDLETILPPAAGTTEGMSTGPEGPQHDKPMPPKSSADKAQPTGETIPEVIIAPENEVLILRTCTRNEAGQLVGYGGFPWPESGPVHAPESWNPAWGEKPYDFIGGFDPRISCGAGLHGLEEGNFDGDWNLLNWDIDAQAMLVVTDKTTLARVGCKVKFQSGIVRKLVSLAEGLCALFCQPKHINAEVARIAEEAKKDNDPAHPVEGNASRLAASGYASQLAASGYASQLAASGYASRLAASGNASQLAASGNASQLAASGNDSQLAASGYASRLAASGNDSIAVSAGLLSRAKAGTNGAIALAWHDGTRIRVAVGYVGENGIEADTWYQVSEAGELVKVD</sequence>
<proteinExistence type="predicted"/>
<evidence type="ECO:0000313" key="2">
    <source>
        <dbReference type="EMBL" id="MCW1921289.1"/>
    </source>
</evidence>
<gene>
    <name evidence="2" type="ORF">OKA05_01920</name>
</gene>
<evidence type="ECO:0000313" key="3">
    <source>
        <dbReference type="Proteomes" id="UP001320876"/>
    </source>
</evidence>
<dbReference type="Proteomes" id="UP001320876">
    <property type="component" value="Unassembled WGS sequence"/>
</dbReference>
<feature type="region of interest" description="Disordered" evidence="1">
    <location>
        <begin position="48"/>
        <end position="91"/>
    </location>
</feature>
<name>A0ABT3GCL4_9BACT</name>
<keyword evidence="3" id="KW-1185">Reference proteome</keyword>
<comment type="caution">
    <text evidence="2">The sequence shown here is derived from an EMBL/GenBank/DDBJ whole genome shotgun (WGS) entry which is preliminary data.</text>
</comment>
<evidence type="ECO:0000256" key="1">
    <source>
        <dbReference type="SAM" id="MobiDB-lite"/>
    </source>
</evidence>
<accession>A0ABT3GCL4</accession>
<dbReference type="EMBL" id="JAPDDT010000001">
    <property type="protein sequence ID" value="MCW1921289.1"/>
    <property type="molecule type" value="Genomic_DNA"/>
</dbReference>
<protein>
    <submittedName>
        <fullName evidence="2">Uncharacterized protein</fullName>
    </submittedName>
</protein>